<dbReference type="SUPFAM" id="SSF53335">
    <property type="entry name" value="S-adenosyl-L-methionine-dependent methyltransferases"/>
    <property type="match status" value="1"/>
</dbReference>
<dbReference type="PANTHER" id="PTHR10629">
    <property type="entry name" value="CYTOSINE-SPECIFIC METHYLTRANSFERASE"/>
    <property type="match status" value="1"/>
</dbReference>
<dbReference type="EMBL" id="FXBB01000028">
    <property type="protein sequence ID" value="SMG40966.1"/>
    <property type="molecule type" value="Genomic_DNA"/>
</dbReference>
<evidence type="ECO:0000256" key="4">
    <source>
        <dbReference type="ARBA" id="ARBA00022747"/>
    </source>
</evidence>
<dbReference type="GO" id="GO:0003886">
    <property type="term" value="F:DNA (cytosine-5-)-methyltransferase activity"/>
    <property type="evidence" value="ECO:0007669"/>
    <property type="project" value="UniProtKB-EC"/>
</dbReference>
<keyword evidence="4" id="KW-0680">Restriction system</keyword>
<dbReference type="AlphaFoldDB" id="A0A1X7KI15"/>
<accession>A0A1X7KI15</accession>
<dbReference type="GO" id="GO:0003677">
    <property type="term" value="F:DNA binding"/>
    <property type="evidence" value="ECO:0007669"/>
    <property type="project" value="TreeGrafter"/>
</dbReference>
<dbReference type="RefSeq" id="WP_085545200.1">
    <property type="nucleotide sequence ID" value="NZ_FXBB01000028.1"/>
</dbReference>
<evidence type="ECO:0000256" key="2">
    <source>
        <dbReference type="ARBA" id="ARBA00022679"/>
    </source>
</evidence>
<name>A0A1X7KI15_9BACT</name>
<dbReference type="Pfam" id="PF00145">
    <property type="entry name" value="DNA_methylase"/>
    <property type="match status" value="1"/>
</dbReference>
<evidence type="ECO:0000256" key="7">
    <source>
        <dbReference type="RuleBase" id="RU000417"/>
    </source>
</evidence>
<dbReference type="GO" id="GO:0009307">
    <property type="term" value="P:DNA restriction-modification system"/>
    <property type="evidence" value="ECO:0007669"/>
    <property type="project" value="UniProtKB-KW"/>
</dbReference>
<evidence type="ECO:0000256" key="1">
    <source>
        <dbReference type="ARBA" id="ARBA00022603"/>
    </source>
</evidence>
<evidence type="ECO:0000313" key="10">
    <source>
        <dbReference type="Proteomes" id="UP000193355"/>
    </source>
</evidence>
<evidence type="ECO:0000256" key="3">
    <source>
        <dbReference type="ARBA" id="ARBA00022691"/>
    </source>
</evidence>
<feature type="region of interest" description="Disordered" evidence="8">
    <location>
        <begin position="280"/>
        <end position="330"/>
    </location>
</feature>
<dbReference type="STRING" id="561720.SAMN06275492_12844"/>
<dbReference type="InterPro" id="IPR050390">
    <property type="entry name" value="C5-Methyltransferase"/>
</dbReference>
<keyword evidence="1 5" id="KW-0489">Methyltransferase</keyword>
<organism evidence="9 10">
    <name type="scientific">Dethiosulfovibrio salsuginis</name>
    <dbReference type="NCBI Taxonomy" id="561720"/>
    <lineage>
        <taxon>Bacteria</taxon>
        <taxon>Thermotogati</taxon>
        <taxon>Synergistota</taxon>
        <taxon>Synergistia</taxon>
        <taxon>Synergistales</taxon>
        <taxon>Dethiosulfovibrionaceae</taxon>
        <taxon>Dethiosulfovibrio</taxon>
    </lineage>
</organism>
<dbReference type="NCBIfam" id="TIGR00675">
    <property type="entry name" value="dcm"/>
    <property type="match status" value="1"/>
</dbReference>
<dbReference type="InterPro" id="IPR001525">
    <property type="entry name" value="C5_MeTfrase"/>
</dbReference>
<dbReference type="OrthoDB" id="32195at2"/>
<evidence type="ECO:0000256" key="8">
    <source>
        <dbReference type="SAM" id="MobiDB-lite"/>
    </source>
</evidence>
<dbReference type="PRINTS" id="PR00105">
    <property type="entry name" value="C5METTRFRASE"/>
</dbReference>
<feature type="active site" evidence="5">
    <location>
        <position position="121"/>
    </location>
</feature>
<keyword evidence="2 5" id="KW-0808">Transferase</keyword>
<protein>
    <recommendedName>
        <fullName evidence="7">Cytosine-specific methyltransferase</fullName>
        <ecNumber evidence="7">2.1.1.37</ecNumber>
    </recommendedName>
</protein>
<dbReference type="InterPro" id="IPR018117">
    <property type="entry name" value="C5_DNA_meth_AS"/>
</dbReference>
<proteinExistence type="inferred from homology"/>
<dbReference type="GO" id="GO:0032259">
    <property type="term" value="P:methylation"/>
    <property type="evidence" value="ECO:0007669"/>
    <property type="project" value="UniProtKB-KW"/>
</dbReference>
<dbReference type="PANTHER" id="PTHR10629:SF52">
    <property type="entry name" value="DNA (CYTOSINE-5)-METHYLTRANSFERASE 1"/>
    <property type="match status" value="1"/>
</dbReference>
<evidence type="ECO:0000256" key="5">
    <source>
        <dbReference type="PROSITE-ProRule" id="PRU01016"/>
    </source>
</evidence>
<dbReference type="Gene3D" id="3.40.50.150">
    <property type="entry name" value="Vaccinia Virus protein VP39"/>
    <property type="match status" value="1"/>
</dbReference>
<dbReference type="Proteomes" id="UP000193355">
    <property type="component" value="Unassembled WGS sequence"/>
</dbReference>
<comment type="catalytic activity">
    <reaction evidence="7">
        <text>a 2'-deoxycytidine in DNA + S-adenosyl-L-methionine = a 5-methyl-2'-deoxycytidine in DNA + S-adenosyl-L-homocysteine + H(+)</text>
        <dbReference type="Rhea" id="RHEA:13681"/>
        <dbReference type="Rhea" id="RHEA-COMP:11369"/>
        <dbReference type="Rhea" id="RHEA-COMP:11370"/>
        <dbReference type="ChEBI" id="CHEBI:15378"/>
        <dbReference type="ChEBI" id="CHEBI:57856"/>
        <dbReference type="ChEBI" id="CHEBI:59789"/>
        <dbReference type="ChEBI" id="CHEBI:85452"/>
        <dbReference type="ChEBI" id="CHEBI:85454"/>
        <dbReference type="EC" id="2.1.1.37"/>
    </reaction>
</comment>
<sequence>MLMELKSSVRLRLLKDELFRAPTVSRRSEIRRERAKGGLFNGQKWTWRKVMKGLSLFSGIGGLDLAAEWAGIKTVGFCEIEPFPVEILKRRCPNVPIVDDVRTVHGDGWKAVDIVFGGFPCQDLSVAGRQKGLWNEDGTPTRSGLWFEMLRVIHEIRPRWVLAENVRGAVNKALDTVQSSLEEEGYKVWSLVIPASAVGAPHKRERLFVVGAREDVADAMLIGLQTERPEQKATGAAGCDVLVEDPGRQLLQGRKFTGADEYEGEIGIADISERSGSTYWPTPSVCGNNNRKGLSPNSGDGLATSVKLWLTPKTPTGGGKPERSTPGGGLRKIEDQVAQVSSGQLNPDWVECLMGFPLGWTDPDCDVPALPPGWPMPMGVTQYEWEPPRTVKGMPHRSKRLKALGNAVVPQQAYPLFRAIVEMERMSRESEVA</sequence>
<evidence type="ECO:0000256" key="6">
    <source>
        <dbReference type="RuleBase" id="RU000416"/>
    </source>
</evidence>
<keyword evidence="10" id="KW-1185">Reference proteome</keyword>
<dbReference type="EC" id="2.1.1.37" evidence="7"/>
<gene>
    <name evidence="9" type="ORF">SAMN06275492_12844</name>
</gene>
<reference evidence="10" key="1">
    <citation type="submission" date="2017-04" db="EMBL/GenBank/DDBJ databases">
        <authorList>
            <person name="Varghese N."/>
            <person name="Submissions S."/>
        </authorList>
    </citation>
    <scope>NUCLEOTIDE SEQUENCE [LARGE SCALE GENOMIC DNA]</scope>
    <source>
        <strain evidence="10">USBA 82</strain>
    </source>
</reference>
<dbReference type="REBASE" id="242036">
    <property type="entry name" value="M.Dpe82ORF12844P"/>
</dbReference>
<dbReference type="GO" id="GO:0044027">
    <property type="term" value="P:negative regulation of gene expression via chromosomal CpG island methylation"/>
    <property type="evidence" value="ECO:0007669"/>
    <property type="project" value="TreeGrafter"/>
</dbReference>
<evidence type="ECO:0000313" key="9">
    <source>
        <dbReference type="EMBL" id="SMG40966.1"/>
    </source>
</evidence>
<dbReference type="PROSITE" id="PS51679">
    <property type="entry name" value="SAM_MT_C5"/>
    <property type="match status" value="1"/>
</dbReference>
<feature type="compositionally biased region" description="Polar residues" evidence="8">
    <location>
        <begin position="280"/>
        <end position="298"/>
    </location>
</feature>
<comment type="similarity">
    <text evidence="5 6">Belongs to the class I-like SAM-binding methyltransferase superfamily. C5-methyltransferase family.</text>
</comment>
<dbReference type="InterPro" id="IPR029063">
    <property type="entry name" value="SAM-dependent_MTases_sf"/>
</dbReference>
<dbReference type="PROSITE" id="PS00094">
    <property type="entry name" value="C5_MTASE_1"/>
    <property type="match status" value="1"/>
</dbReference>
<keyword evidence="3 5" id="KW-0949">S-adenosyl-L-methionine</keyword>